<proteinExistence type="inferred from homology"/>
<evidence type="ECO:0000259" key="6">
    <source>
        <dbReference type="Pfam" id="PF02982"/>
    </source>
</evidence>
<dbReference type="STRING" id="1095630.A0A2J6ST42"/>
<keyword evidence="8" id="KW-1185">Reference proteome</keyword>
<feature type="binding site" evidence="5">
    <location>
        <position position="49"/>
    </location>
    <ligand>
        <name>substrate</name>
    </ligand>
</feature>
<sequence>MGAQKLPEPLTFEEVMGCMAACFEWADSYDSKNWDRLRKCIAPTLRIDYRSFLDKLWEAMPAEEFVTMASDPKVLGNPLLKTQHFIGGTKWEKVSDEEIIGWHQLRVPHQKYTDATMSEVAVKGHAHSTNQHWYKKVDGEWKFAGLNPEIRWSEFDFDKVFEEGRENFGEKTEEEVKVEEKNVEAEKTAEVLQHSVEVTEKFEAGQTVDVGA</sequence>
<evidence type="ECO:0000256" key="3">
    <source>
        <dbReference type="PIRNR" id="PIRNR024851"/>
    </source>
</evidence>
<evidence type="ECO:0000313" key="7">
    <source>
        <dbReference type="EMBL" id="PMD53853.1"/>
    </source>
</evidence>
<evidence type="ECO:0000256" key="1">
    <source>
        <dbReference type="ARBA" id="ARBA00008584"/>
    </source>
</evidence>
<evidence type="ECO:0000313" key="8">
    <source>
        <dbReference type="Proteomes" id="UP000235371"/>
    </source>
</evidence>
<dbReference type="GO" id="GO:0030411">
    <property type="term" value="F:scytalone dehydratase activity"/>
    <property type="evidence" value="ECO:0007669"/>
    <property type="project" value="InterPro"/>
</dbReference>
<reference evidence="7 8" key="1">
    <citation type="submission" date="2016-04" db="EMBL/GenBank/DDBJ databases">
        <title>A degradative enzymes factory behind the ericoid mycorrhizal symbiosis.</title>
        <authorList>
            <consortium name="DOE Joint Genome Institute"/>
            <person name="Martino E."/>
            <person name="Morin E."/>
            <person name="Grelet G."/>
            <person name="Kuo A."/>
            <person name="Kohler A."/>
            <person name="Daghino S."/>
            <person name="Barry K."/>
            <person name="Choi C."/>
            <person name="Cichocki N."/>
            <person name="Clum A."/>
            <person name="Copeland A."/>
            <person name="Hainaut M."/>
            <person name="Haridas S."/>
            <person name="Labutti K."/>
            <person name="Lindquist E."/>
            <person name="Lipzen A."/>
            <person name="Khouja H.-R."/>
            <person name="Murat C."/>
            <person name="Ohm R."/>
            <person name="Olson A."/>
            <person name="Spatafora J."/>
            <person name="Veneault-Fourrey C."/>
            <person name="Henrissat B."/>
            <person name="Grigoriev I."/>
            <person name="Martin F."/>
            <person name="Perotto S."/>
        </authorList>
    </citation>
    <scope>NUCLEOTIDE SEQUENCE [LARGE SCALE GENOMIC DNA]</scope>
    <source>
        <strain evidence="7 8">E</strain>
    </source>
</reference>
<feature type="binding site" evidence="5">
    <location>
        <position position="130"/>
    </location>
    <ligand>
        <name>substrate</name>
    </ligand>
</feature>
<evidence type="ECO:0000256" key="5">
    <source>
        <dbReference type="PIRSR" id="PIRSR024851-51"/>
    </source>
</evidence>
<dbReference type="RefSeq" id="XP_024730757.1">
    <property type="nucleotide sequence ID" value="XM_024883774.1"/>
</dbReference>
<keyword evidence="2 3" id="KW-0456">Lyase</keyword>
<feature type="binding site" evidence="5">
    <location>
        <position position="52"/>
    </location>
    <ligand>
        <name>substrate</name>
    </ligand>
</feature>
<dbReference type="InterPro" id="IPR049884">
    <property type="entry name" value="Scytalone_dh"/>
</dbReference>
<dbReference type="InParanoid" id="A0A2J6ST42"/>
<dbReference type="Pfam" id="PF02982">
    <property type="entry name" value="Scytalone_dh"/>
    <property type="match status" value="1"/>
</dbReference>
<feature type="binding site" evidence="5">
    <location>
        <position position="29"/>
    </location>
    <ligand>
        <name>substrate</name>
    </ligand>
</feature>
<feature type="domain" description="Scytalone dehydratase-like" evidence="6">
    <location>
        <begin position="10"/>
        <end position="168"/>
    </location>
</feature>
<dbReference type="AlphaFoldDB" id="A0A2J6ST42"/>
<evidence type="ECO:0000256" key="4">
    <source>
        <dbReference type="PIRSR" id="PIRSR024851-50"/>
    </source>
</evidence>
<organism evidence="7 8">
    <name type="scientific">Hyaloscypha bicolor E</name>
    <dbReference type="NCBI Taxonomy" id="1095630"/>
    <lineage>
        <taxon>Eukaryota</taxon>
        <taxon>Fungi</taxon>
        <taxon>Dikarya</taxon>
        <taxon>Ascomycota</taxon>
        <taxon>Pezizomycotina</taxon>
        <taxon>Leotiomycetes</taxon>
        <taxon>Helotiales</taxon>
        <taxon>Hyaloscyphaceae</taxon>
        <taxon>Hyaloscypha</taxon>
        <taxon>Hyaloscypha bicolor</taxon>
    </lineage>
</organism>
<name>A0A2J6ST42_9HELO</name>
<feature type="active site" evidence="4">
    <location>
        <position position="109"/>
    </location>
</feature>
<feature type="active site" evidence="4">
    <location>
        <position position="84"/>
    </location>
</feature>
<dbReference type="InterPro" id="IPR032710">
    <property type="entry name" value="NTF2-like_dom_sf"/>
</dbReference>
<comment type="similarity">
    <text evidence="1 3">Belongs to the scytalone dehydratase family.</text>
</comment>
<dbReference type="OrthoDB" id="5281072at2759"/>
<dbReference type="InterPro" id="IPR004235">
    <property type="entry name" value="Scytalone_dehydratase"/>
</dbReference>
<accession>A0A2J6ST42</accession>
<dbReference type="Gene3D" id="3.10.450.50">
    <property type="match status" value="1"/>
</dbReference>
<protein>
    <recommendedName>
        <fullName evidence="6">Scytalone dehydratase-like domain-containing protein</fullName>
    </recommendedName>
</protein>
<dbReference type="Proteomes" id="UP000235371">
    <property type="component" value="Unassembled WGS sequence"/>
</dbReference>
<dbReference type="GO" id="GO:0006582">
    <property type="term" value="P:melanin metabolic process"/>
    <property type="evidence" value="ECO:0007669"/>
    <property type="project" value="InterPro"/>
</dbReference>
<gene>
    <name evidence="7" type="ORF">K444DRAFT_634671</name>
</gene>
<dbReference type="SUPFAM" id="SSF54427">
    <property type="entry name" value="NTF2-like"/>
    <property type="match status" value="1"/>
</dbReference>
<dbReference type="EMBL" id="KZ613866">
    <property type="protein sequence ID" value="PMD53853.1"/>
    <property type="molecule type" value="Genomic_DNA"/>
</dbReference>
<dbReference type="GeneID" id="36591851"/>
<dbReference type="PIRSF" id="PIRSF024851">
    <property type="entry name" value="SCD1"/>
    <property type="match status" value="1"/>
</dbReference>
<evidence type="ECO:0000256" key="2">
    <source>
        <dbReference type="ARBA" id="ARBA00023239"/>
    </source>
</evidence>